<name>A0ACC0YI22_9ROSI</name>
<gene>
    <name evidence="1" type="ORF">Pint_26156</name>
</gene>
<dbReference type="EMBL" id="CM047742">
    <property type="protein sequence ID" value="KAJ0035944.1"/>
    <property type="molecule type" value="Genomic_DNA"/>
</dbReference>
<organism evidence="1 2">
    <name type="scientific">Pistacia integerrima</name>
    <dbReference type="NCBI Taxonomy" id="434235"/>
    <lineage>
        <taxon>Eukaryota</taxon>
        <taxon>Viridiplantae</taxon>
        <taxon>Streptophyta</taxon>
        <taxon>Embryophyta</taxon>
        <taxon>Tracheophyta</taxon>
        <taxon>Spermatophyta</taxon>
        <taxon>Magnoliopsida</taxon>
        <taxon>eudicotyledons</taxon>
        <taxon>Gunneridae</taxon>
        <taxon>Pentapetalae</taxon>
        <taxon>rosids</taxon>
        <taxon>malvids</taxon>
        <taxon>Sapindales</taxon>
        <taxon>Anacardiaceae</taxon>
        <taxon>Pistacia</taxon>
    </lineage>
</organism>
<comment type="caution">
    <text evidence="1">The sequence shown here is derived from an EMBL/GenBank/DDBJ whole genome shotgun (WGS) entry which is preliminary data.</text>
</comment>
<dbReference type="Proteomes" id="UP001163603">
    <property type="component" value="Chromosome 7"/>
</dbReference>
<keyword evidence="2" id="KW-1185">Reference proteome</keyword>
<evidence type="ECO:0000313" key="2">
    <source>
        <dbReference type="Proteomes" id="UP001163603"/>
    </source>
</evidence>
<protein>
    <submittedName>
        <fullName evidence="1">Uncharacterized protein</fullName>
    </submittedName>
</protein>
<evidence type="ECO:0000313" key="1">
    <source>
        <dbReference type="EMBL" id="KAJ0035944.1"/>
    </source>
</evidence>
<proteinExistence type="predicted"/>
<accession>A0ACC0YI22</accession>
<sequence length="59" mass="6559">MALKLSPFTTQSHKVPSFALPQMASLRSPKFSMASTLRSNSKSVFSFHSPFRSCFSLSM</sequence>
<reference evidence="2" key="1">
    <citation type="journal article" date="2023" name="G3 (Bethesda)">
        <title>Genome assembly and association tests identify interacting loci associated with vigor, precocity, and sex in interspecific pistachio rootstocks.</title>
        <authorList>
            <person name="Palmer W."/>
            <person name="Jacygrad E."/>
            <person name="Sagayaradj S."/>
            <person name="Cavanaugh K."/>
            <person name="Han R."/>
            <person name="Bertier L."/>
            <person name="Beede B."/>
            <person name="Kafkas S."/>
            <person name="Golino D."/>
            <person name="Preece J."/>
            <person name="Michelmore R."/>
        </authorList>
    </citation>
    <scope>NUCLEOTIDE SEQUENCE [LARGE SCALE GENOMIC DNA]</scope>
</reference>